<evidence type="ECO:0000313" key="1">
    <source>
        <dbReference type="EMBL" id="RPD86223.1"/>
    </source>
</evidence>
<dbReference type="RefSeq" id="WP_123804373.1">
    <property type="nucleotide sequence ID" value="NZ_RPFL01000020.1"/>
</dbReference>
<dbReference type="AlphaFoldDB" id="A0A3N4NGA7"/>
<dbReference type="EMBL" id="RPFL01000020">
    <property type="protein sequence ID" value="RPD86223.1"/>
    <property type="molecule type" value="Genomic_DNA"/>
</dbReference>
<dbReference type="Proteomes" id="UP000272412">
    <property type="component" value="Unassembled WGS sequence"/>
</dbReference>
<keyword evidence="2" id="KW-1185">Reference proteome</keyword>
<protein>
    <submittedName>
        <fullName evidence="1">Uncharacterized protein</fullName>
    </submittedName>
</protein>
<name>A0A3N4NGA7_9NEIS</name>
<organism evidence="1 2">
    <name type="scientific">Neisseria weixii</name>
    <dbReference type="NCBI Taxonomy" id="1853276"/>
    <lineage>
        <taxon>Bacteria</taxon>
        <taxon>Pseudomonadati</taxon>
        <taxon>Pseudomonadota</taxon>
        <taxon>Betaproteobacteria</taxon>
        <taxon>Neisseriales</taxon>
        <taxon>Neisseriaceae</taxon>
        <taxon>Neisseria</taxon>
    </lineage>
</organism>
<accession>A0A3N4NGA7</accession>
<dbReference type="OrthoDB" id="6696432at2"/>
<evidence type="ECO:0000313" key="2">
    <source>
        <dbReference type="Proteomes" id="UP000272412"/>
    </source>
</evidence>
<comment type="caution">
    <text evidence="1">The sequence shown here is derived from an EMBL/GenBank/DDBJ whole genome shotgun (WGS) entry which is preliminary data.</text>
</comment>
<sequence length="300" mass="32620">MFNTTRTPVKLYKWDDPGAPQVSYTQGSIKTVLKACLISGYGDGHNRKEPLGWKISFEEDYKAVFAPKDDEAEGWALSADDSWRGNTGNQTDSGARCRIILNPTSISNGEIVNSEAWCGFSYSSFKGSGKWWLVGNGRAFVLVTSDSSSSRECGFLYFGLFPSVADRQSGNLCLGFVGGFGSAAYTGGSLHIQYARSYDYLSGAGGRIVSKANGYYSVKYPNPATGGFCADDCYLLETANSLNMLAGSLPGCMMIFEDMPTSNEVPFGKIFKDLDGSGDQYLYCRVNGRGMLVNLNAWEM</sequence>
<gene>
    <name evidence="1" type="ORF">EGK74_08255</name>
</gene>
<reference evidence="1 2" key="1">
    <citation type="submission" date="2018-11" db="EMBL/GenBank/DDBJ databases">
        <title>Neisseria weixii sp. nov. isolated from the rectal contents of plateau pika (Ochotona cruzoniae).</title>
        <authorList>
            <person name="Zhang G."/>
        </authorList>
    </citation>
    <scope>NUCLEOTIDE SEQUENCE [LARGE SCALE GENOMIC DNA]</scope>
    <source>
        <strain evidence="1 2">10009</strain>
    </source>
</reference>
<proteinExistence type="predicted"/>